<reference evidence="2" key="1">
    <citation type="journal article" date="2024" name="Proc. Natl. Acad. Sci. U.S.A.">
        <title>Extraordinary preservation of gene collinearity over three hundred million years revealed in homosporous lycophytes.</title>
        <authorList>
            <person name="Li C."/>
            <person name="Wickell D."/>
            <person name="Kuo L.Y."/>
            <person name="Chen X."/>
            <person name="Nie B."/>
            <person name="Liao X."/>
            <person name="Peng D."/>
            <person name="Ji J."/>
            <person name="Jenkins J."/>
            <person name="Williams M."/>
            <person name="Shu S."/>
            <person name="Plott C."/>
            <person name="Barry K."/>
            <person name="Rajasekar S."/>
            <person name="Grimwood J."/>
            <person name="Han X."/>
            <person name="Sun S."/>
            <person name="Hou Z."/>
            <person name="He W."/>
            <person name="Dai G."/>
            <person name="Sun C."/>
            <person name="Schmutz J."/>
            <person name="Leebens-Mack J.H."/>
            <person name="Li F.W."/>
            <person name="Wang L."/>
        </authorList>
    </citation>
    <scope>NUCLEOTIDE SEQUENCE [LARGE SCALE GENOMIC DNA]</scope>
    <source>
        <strain evidence="2">cv. PW_Plant_1</strain>
    </source>
</reference>
<gene>
    <name evidence="1" type="ORF">O6H91_11G002100</name>
</gene>
<protein>
    <submittedName>
        <fullName evidence="1">Uncharacterized protein</fullName>
    </submittedName>
</protein>
<dbReference type="Proteomes" id="UP001162992">
    <property type="component" value="Chromosome 11"/>
</dbReference>
<sequence length="278" mass="30202">MTIQAAQSFFATSPCFLFFTPSSSSSSSSFYCSIRRGHGAWKMPYFLSAGKNGWIKGHARGMSVCRIGRCGGRSDGDADGGGNGRSELDGACVGPRRDDVSNSGGGYSFWTRYTSLLQSHPLAIKSLTAGLLNAIADIICQVVLEKVDYCDVKRLLSFTTVGMFLSGPGLHYWYGMLPKLISMPGIGGVVLRTAADQLIFTPLAMGSLFVVLLFLEGRNDQIMAKLQQDWLPTIVANWTVWIPFQIINFGVIPPQLQVVATSFLGMLWSIYISFAGHA</sequence>
<keyword evidence="2" id="KW-1185">Reference proteome</keyword>
<dbReference type="EMBL" id="CM055102">
    <property type="protein sequence ID" value="KAJ7537337.1"/>
    <property type="molecule type" value="Genomic_DNA"/>
</dbReference>
<evidence type="ECO:0000313" key="2">
    <source>
        <dbReference type="Proteomes" id="UP001162992"/>
    </source>
</evidence>
<comment type="caution">
    <text evidence="1">The sequence shown here is derived from an EMBL/GenBank/DDBJ whole genome shotgun (WGS) entry which is preliminary data.</text>
</comment>
<name>A0ACC2C5U5_DIPCM</name>
<proteinExistence type="predicted"/>
<evidence type="ECO:0000313" key="1">
    <source>
        <dbReference type="EMBL" id="KAJ7537337.1"/>
    </source>
</evidence>
<accession>A0ACC2C5U5</accession>
<organism evidence="1 2">
    <name type="scientific">Diphasiastrum complanatum</name>
    <name type="common">Issler's clubmoss</name>
    <name type="synonym">Lycopodium complanatum</name>
    <dbReference type="NCBI Taxonomy" id="34168"/>
    <lineage>
        <taxon>Eukaryota</taxon>
        <taxon>Viridiplantae</taxon>
        <taxon>Streptophyta</taxon>
        <taxon>Embryophyta</taxon>
        <taxon>Tracheophyta</taxon>
        <taxon>Lycopodiopsida</taxon>
        <taxon>Lycopodiales</taxon>
        <taxon>Lycopodiaceae</taxon>
        <taxon>Lycopodioideae</taxon>
        <taxon>Diphasiastrum</taxon>
    </lineage>
</organism>